<evidence type="ECO:0000259" key="1">
    <source>
        <dbReference type="PROSITE" id="PS51186"/>
    </source>
</evidence>
<dbReference type="Gene3D" id="3.40.630.30">
    <property type="match status" value="1"/>
</dbReference>
<sequence length="182" mass="20977">MAQQKKTMLATIETERLILRPLTPADEEDLYRLWSDPNVVRYTSLVSLTREQVHDFIERWIHYGDHPGHGAWAIVVRDPRVFAGYCFLRFLFDTSDTELGYGLAQAFWGRGYMSEAVQAVLAWGLDRGLERIVAAAMPENIASWRVMEKCGMRFEGLQDYRGTLDRFYAIGRAAKKQQGRLL</sequence>
<dbReference type="InterPro" id="IPR000182">
    <property type="entry name" value="GNAT_dom"/>
</dbReference>
<protein>
    <submittedName>
        <fullName evidence="2">GCN5-related N-acetyltransferase</fullName>
    </submittedName>
</protein>
<dbReference type="eggNOG" id="COG1670">
    <property type="taxonomic scope" value="Bacteria"/>
</dbReference>
<organism evidence="2 3">
    <name type="scientific">Gloeobacter kilaueensis (strain ATCC BAA-2537 / CCAP 1431/1 / ULC 316 / JS1)</name>
    <dbReference type="NCBI Taxonomy" id="1183438"/>
    <lineage>
        <taxon>Bacteria</taxon>
        <taxon>Bacillati</taxon>
        <taxon>Cyanobacteriota</taxon>
        <taxon>Cyanophyceae</taxon>
        <taxon>Gloeobacterales</taxon>
        <taxon>Gloeobacteraceae</taxon>
        <taxon>Gloeobacter</taxon>
    </lineage>
</organism>
<evidence type="ECO:0000313" key="2">
    <source>
        <dbReference type="EMBL" id="AGY58775.1"/>
    </source>
</evidence>
<dbReference type="InterPro" id="IPR051531">
    <property type="entry name" value="N-acetyltransferase"/>
</dbReference>
<evidence type="ECO:0000313" key="3">
    <source>
        <dbReference type="Proteomes" id="UP000017396"/>
    </source>
</evidence>
<dbReference type="AlphaFoldDB" id="U5QM76"/>
<name>U5QM76_GLOK1</name>
<dbReference type="Proteomes" id="UP000017396">
    <property type="component" value="Chromosome"/>
</dbReference>
<proteinExistence type="predicted"/>
<reference evidence="2 3" key="1">
    <citation type="journal article" date="2013" name="PLoS ONE">
        <title>Cultivation and Complete Genome Sequencing of Gloeobacter kilaueensis sp. nov., from a Lava Cave in Kilauea Caldera, Hawai'i.</title>
        <authorList>
            <person name="Saw J.H."/>
            <person name="Schatz M."/>
            <person name="Brown M.V."/>
            <person name="Kunkel D.D."/>
            <person name="Foster J.S."/>
            <person name="Shick H."/>
            <person name="Christensen S."/>
            <person name="Hou S."/>
            <person name="Wan X."/>
            <person name="Donachie S.P."/>
        </authorList>
    </citation>
    <scope>NUCLEOTIDE SEQUENCE [LARGE SCALE GENOMIC DNA]</scope>
    <source>
        <strain evidence="3">JS</strain>
    </source>
</reference>
<dbReference type="STRING" id="1183438.GKIL_2529"/>
<dbReference type="EMBL" id="CP003587">
    <property type="protein sequence ID" value="AGY58775.1"/>
    <property type="molecule type" value="Genomic_DNA"/>
</dbReference>
<dbReference type="PANTHER" id="PTHR43792">
    <property type="entry name" value="GNAT FAMILY, PUTATIVE (AFU_ORTHOLOGUE AFUA_3G00765)-RELATED-RELATED"/>
    <property type="match status" value="1"/>
</dbReference>
<keyword evidence="3" id="KW-1185">Reference proteome</keyword>
<gene>
    <name evidence="2" type="ORF">GKIL_2529</name>
</gene>
<dbReference type="PANTHER" id="PTHR43792:SF1">
    <property type="entry name" value="N-ACETYLTRANSFERASE DOMAIN-CONTAINING PROTEIN"/>
    <property type="match status" value="1"/>
</dbReference>
<dbReference type="HOGENOM" id="CLU_013985_3_6_3"/>
<accession>U5QM76</accession>
<dbReference type="InterPro" id="IPR016181">
    <property type="entry name" value="Acyl_CoA_acyltransferase"/>
</dbReference>
<keyword evidence="2" id="KW-0808">Transferase</keyword>
<dbReference type="GO" id="GO:0016747">
    <property type="term" value="F:acyltransferase activity, transferring groups other than amino-acyl groups"/>
    <property type="evidence" value="ECO:0007669"/>
    <property type="project" value="InterPro"/>
</dbReference>
<dbReference type="PROSITE" id="PS51186">
    <property type="entry name" value="GNAT"/>
    <property type="match status" value="1"/>
</dbReference>
<feature type="domain" description="N-acetyltransferase" evidence="1">
    <location>
        <begin position="17"/>
        <end position="170"/>
    </location>
</feature>
<dbReference type="SUPFAM" id="SSF55729">
    <property type="entry name" value="Acyl-CoA N-acyltransferases (Nat)"/>
    <property type="match status" value="1"/>
</dbReference>
<dbReference type="Pfam" id="PF13302">
    <property type="entry name" value="Acetyltransf_3"/>
    <property type="match status" value="1"/>
</dbReference>
<dbReference type="KEGG" id="glj:GKIL_2529"/>